<dbReference type="GO" id="GO:0005506">
    <property type="term" value="F:iron ion binding"/>
    <property type="evidence" value="ECO:0007669"/>
    <property type="project" value="InterPro"/>
</dbReference>
<dbReference type="Pfam" id="PF13640">
    <property type="entry name" value="2OG-FeII_Oxy_3"/>
    <property type="match status" value="1"/>
</dbReference>
<dbReference type="PANTHER" id="PTHR10869:SF247">
    <property type="entry name" value="FE2OG DIOXYGENASE DOMAIN-CONTAINING PROTEIN"/>
    <property type="match status" value="1"/>
</dbReference>
<dbReference type="GO" id="GO:0005783">
    <property type="term" value="C:endoplasmic reticulum"/>
    <property type="evidence" value="ECO:0007669"/>
    <property type="project" value="TreeGrafter"/>
</dbReference>
<evidence type="ECO:0000313" key="7">
    <source>
        <dbReference type="EMBL" id="KAJ3106646.1"/>
    </source>
</evidence>
<evidence type="ECO:0000313" key="8">
    <source>
        <dbReference type="Proteomes" id="UP001211907"/>
    </source>
</evidence>
<dbReference type="InterPro" id="IPR045054">
    <property type="entry name" value="P4HA-like"/>
</dbReference>
<evidence type="ECO:0000256" key="4">
    <source>
        <dbReference type="ARBA" id="ARBA00023002"/>
    </source>
</evidence>
<comment type="cofactor">
    <cofactor evidence="1">
        <name>L-ascorbate</name>
        <dbReference type="ChEBI" id="CHEBI:38290"/>
    </cofactor>
</comment>
<dbReference type="SMART" id="SM00702">
    <property type="entry name" value="P4Hc"/>
    <property type="match status" value="1"/>
</dbReference>
<organism evidence="7 8">
    <name type="scientific">Physocladia obscura</name>
    <dbReference type="NCBI Taxonomy" id="109957"/>
    <lineage>
        <taxon>Eukaryota</taxon>
        <taxon>Fungi</taxon>
        <taxon>Fungi incertae sedis</taxon>
        <taxon>Chytridiomycota</taxon>
        <taxon>Chytridiomycota incertae sedis</taxon>
        <taxon>Chytridiomycetes</taxon>
        <taxon>Chytridiales</taxon>
        <taxon>Chytriomycetaceae</taxon>
        <taxon>Physocladia</taxon>
    </lineage>
</organism>
<evidence type="ECO:0000256" key="5">
    <source>
        <dbReference type="ARBA" id="ARBA00023004"/>
    </source>
</evidence>
<evidence type="ECO:0000259" key="6">
    <source>
        <dbReference type="SMART" id="SM00702"/>
    </source>
</evidence>
<evidence type="ECO:0000256" key="1">
    <source>
        <dbReference type="ARBA" id="ARBA00001961"/>
    </source>
</evidence>
<dbReference type="InterPro" id="IPR006620">
    <property type="entry name" value="Pro_4_hyd_alph"/>
</dbReference>
<dbReference type="EMBL" id="JADGJH010001943">
    <property type="protein sequence ID" value="KAJ3106646.1"/>
    <property type="molecule type" value="Genomic_DNA"/>
</dbReference>
<keyword evidence="2" id="KW-0479">Metal-binding</keyword>
<keyword evidence="8" id="KW-1185">Reference proteome</keyword>
<reference evidence="7" key="1">
    <citation type="submission" date="2020-05" db="EMBL/GenBank/DDBJ databases">
        <title>Phylogenomic resolution of chytrid fungi.</title>
        <authorList>
            <person name="Stajich J.E."/>
            <person name="Amses K."/>
            <person name="Simmons R."/>
            <person name="Seto K."/>
            <person name="Myers J."/>
            <person name="Bonds A."/>
            <person name="Quandt C.A."/>
            <person name="Barry K."/>
            <person name="Liu P."/>
            <person name="Grigoriev I."/>
            <person name="Longcore J.E."/>
            <person name="James T.Y."/>
        </authorList>
    </citation>
    <scope>NUCLEOTIDE SEQUENCE</scope>
    <source>
        <strain evidence="7">JEL0513</strain>
    </source>
</reference>
<evidence type="ECO:0000256" key="2">
    <source>
        <dbReference type="ARBA" id="ARBA00022723"/>
    </source>
</evidence>
<accession>A0AAD5STY6</accession>
<dbReference type="Gene3D" id="2.60.120.620">
    <property type="entry name" value="q2cbj1_9rhob like domain"/>
    <property type="match status" value="1"/>
</dbReference>
<proteinExistence type="predicted"/>
<dbReference type="InterPro" id="IPR044862">
    <property type="entry name" value="Pro_4_hyd_alph_FE2OG_OXY"/>
</dbReference>
<keyword evidence="5" id="KW-0408">Iron</keyword>
<dbReference type="AlphaFoldDB" id="A0AAD5STY6"/>
<keyword evidence="4" id="KW-0560">Oxidoreductase</keyword>
<sequence length="500" mass="55469">MGKTGKQRKKLKQQSELKLVETTGLKRKQKVEANSDSELDETEVSISVGDGFVVQSELFTTLKVLNALARAPEAMKAPVFKPLRSALHSLKQLAASHAGIGTGSSLAGQVSDAISDQRWADAMDTLAEMRTTKQFPKLGALQRWVRDCDAAASTTTQRRDQQVMRVLDSVLRTADPNTVGALAKWSSKEEVENTDVINGIRMLETWDPYVGRNDSDIVIKSGRKVTPTEAEVAFYKPLFKIICEESGPERRPPNNYPMTIYTSIPSIITYTSNLEQLRVQAPILPETFVIQNILSLEECRQILTAAESIGFTPDEPVVDTANNRSTLAHNVIWLTDTALTKIIDDRARAHLPPTMPDDGDTLAVNSTNLRIFEGINPRWRIYRYVPGAIYRPHIDGGWPKSDYDEKADKYTFDASGGTVWSRLTFLIYLNEGFEGGETTYFVPSQEVVGVMDAKRVIPRAGCAMVFPHGSVKGNLLHEGSGVTRGVKYIARTEVLYRKSS</sequence>
<dbReference type="PANTHER" id="PTHR10869">
    <property type="entry name" value="PROLYL 4-HYDROXYLASE ALPHA SUBUNIT"/>
    <property type="match status" value="1"/>
</dbReference>
<name>A0AAD5STY6_9FUNG</name>
<dbReference type="GO" id="GO:0031418">
    <property type="term" value="F:L-ascorbic acid binding"/>
    <property type="evidence" value="ECO:0007669"/>
    <property type="project" value="InterPro"/>
</dbReference>
<keyword evidence="3" id="KW-0223">Dioxygenase</keyword>
<comment type="caution">
    <text evidence="7">The sequence shown here is derived from an EMBL/GenBank/DDBJ whole genome shotgun (WGS) entry which is preliminary data.</text>
</comment>
<protein>
    <recommendedName>
        <fullName evidence="6">Prolyl 4-hydroxylase alpha subunit domain-containing protein</fullName>
    </recommendedName>
</protein>
<dbReference type="Proteomes" id="UP001211907">
    <property type="component" value="Unassembled WGS sequence"/>
</dbReference>
<feature type="domain" description="Prolyl 4-hydroxylase alpha subunit" evidence="6">
    <location>
        <begin position="285"/>
        <end position="495"/>
    </location>
</feature>
<evidence type="ECO:0000256" key="3">
    <source>
        <dbReference type="ARBA" id="ARBA00022964"/>
    </source>
</evidence>
<gene>
    <name evidence="7" type="ORF">HK100_003705</name>
</gene>
<dbReference type="GO" id="GO:0004656">
    <property type="term" value="F:procollagen-proline 4-dioxygenase activity"/>
    <property type="evidence" value="ECO:0007669"/>
    <property type="project" value="TreeGrafter"/>
</dbReference>